<name>A0A1Z5K630_FISSO</name>
<keyword evidence="2" id="KW-1133">Transmembrane helix</keyword>
<feature type="region of interest" description="Disordered" evidence="1">
    <location>
        <begin position="50"/>
        <end position="74"/>
    </location>
</feature>
<accession>A0A1Z5K630</accession>
<proteinExistence type="predicted"/>
<keyword evidence="2" id="KW-0472">Membrane</keyword>
<evidence type="ECO:0000256" key="1">
    <source>
        <dbReference type="SAM" id="MobiDB-lite"/>
    </source>
</evidence>
<keyword evidence="5" id="KW-1185">Reference proteome</keyword>
<keyword evidence="2" id="KW-0812">Transmembrane</keyword>
<reference evidence="4 5" key="1">
    <citation type="journal article" date="2015" name="Plant Cell">
        <title>Oil accumulation by the oleaginous diatom Fistulifera solaris as revealed by the genome and transcriptome.</title>
        <authorList>
            <person name="Tanaka T."/>
            <person name="Maeda Y."/>
            <person name="Veluchamy A."/>
            <person name="Tanaka M."/>
            <person name="Abida H."/>
            <person name="Marechal E."/>
            <person name="Bowler C."/>
            <person name="Muto M."/>
            <person name="Sunaga Y."/>
            <person name="Tanaka M."/>
            <person name="Yoshino T."/>
            <person name="Taniguchi T."/>
            <person name="Fukuda Y."/>
            <person name="Nemoto M."/>
            <person name="Matsumoto M."/>
            <person name="Wong P.S."/>
            <person name="Aburatani S."/>
            <person name="Fujibuchi W."/>
        </authorList>
    </citation>
    <scope>NUCLEOTIDE SEQUENCE [LARGE SCALE GENOMIC DNA]</scope>
    <source>
        <strain evidence="4 5">JPCC DA0580</strain>
    </source>
</reference>
<dbReference type="EMBL" id="BDSP01000169">
    <property type="protein sequence ID" value="GAX21541.1"/>
    <property type="molecule type" value="Genomic_DNA"/>
</dbReference>
<dbReference type="OrthoDB" id="46445at2759"/>
<dbReference type="AlphaFoldDB" id="A0A1Z5K630"/>
<evidence type="ECO:0000313" key="4">
    <source>
        <dbReference type="EMBL" id="GAX21541.1"/>
    </source>
</evidence>
<organism evidence="4 5">
    <name type="scientific">Fistulifera solaris</name>
    <name type="common">Oleaginous diatom</name>
    <dbReference type="NCBI Taxonomy" id="1519565"/>
    <lineage>
        <taxon>Eukaryota</taxon>
        <taxon>Sar</taxon>
        <taxon>Stramenopiles</taxon>
        <taxon>Ochrophyta</taxon>
        <taxon>Bacillariophyta</taxon>
        <taxon>Bacillariophyceae</taxon>
        <taxon>Bacillariophycidae</taxon>
        <taxon>Naviculales</taxon>
        <taxon>Naviculaceae</taxon>
        <taxon>Fistulifera</taxon>
    </lineage>
</organism>
<evidence type="ECO:0000313" key="5">
    <source>
        <dbReference type="Proteomes" id="UP000198406"/>
    </source>
</evidence>
<feature type="domain" description="Polysaccharide pyruvyl transferase" evidence="3">
    <location>
        <begin position="168"/>
        <end position="442"/>
    </location>
</feature>
<sequence length="492" mass="55814">MIKTDNNKVKRPQLVMIVAVLVGFVTLFNFRYSIMVDGVLGMINREGMNEPSAHLPQEKRQQDEEAENQQQQDASFASTLVEKDRLISEIDIAALLSNFTVPQGINPEDSIAPEAIELFDTDHPGIRKRHECIVKIRELAHQLLDPHIQTFAEHRKPVLLVDPAYHPNVGDSMLYKGEQRFLQHLGYADTSVDTCGYAQSGRFANINCRDYLKQDNTGNTFAIWHGGGNFGDLWYFTHRQRVASFEPLLRNNFTVVAMPSSFHYYSGKLRQEDTKRIRNGIATALGLTSLETEIAKQESASRVVFSWRERKGYNEALKEYPFATNLLVPDIAFHLGPYERRITKEKEALQLDIVFFLRTDKESVISSSHDDIRSMLNALEGGDDLRFGVFDWNTRFALWPSDDFLFTESAIQMLSLGKVVICDRLHAAILSYLSGIPFVYIDQATAKISSTLEVAFESWEGCKDGETAMWAQAQTIEEAVQVATGFIHKYNP</sequence>
<protein>
    <recommendedName>
        <fullName evidence="3">Polysaccharide pyruvyl transferase domain-containing protein</fullName>
    </recommendedName>
</protein>
<comment type="caution">
    <text evidence="4">The sequence shown here is derived from an EMBL/GenBank/DDBJ whole genome shotgun (WGS) entry which is preliminary data.</text>
</comment>
<evidence type="ECO:0000259" key="3">
    <source>
        <dbReference type="Pfam" id="PF04230"/>
    </source>
</evidence>
<dbReference type="InParanoid" id="A0A1Z5K630"/>
<dbReference type="Pfam" id="PF04230">
    <property type="entry name" value="PS_pyruv_trans"/>
    <property type="match status" value="1"/>
</dbReference>
<evidence type="ECO:0000256" key="2">
    <source>
        <dbReference type="SAM" id="Phobius"/>
    </source>
</evidence>
<gene>
    <name evidence="4" type="ORF">FisN_6Hh432</name>
</gene>
<dbReference type="Proteomes" id="UP000198406">
    <property type="component" value="Unassembled WGS sequence"/>
</dbReference>
<feature type="transmembrane region" description="Helical" evidence="2">
    <location>
        <begin position="12"/>
        <end position="32"/>
    </location>
</feature>
<dbReference type="InterPro" id="IPR007345">
    <property type="entry name" value="Polysacch_pyruvyl_Trfase"/>
</dbReference>